<feature type="compositionally biased region" description="Basic and acidic residues" evidence="1">
    <location>
        <begin position="46"/>
        <end position="61"/>
    </location>
</feature>
<evidence type="ECO:0000256" key="1">
    <source>
        <dbReference type="SAM" id="MobiDB-lite"/>
    </source>
</evidence>
<comment type="caution">
    <text evidence="2">The sequence shown here is derived from an EMBL/GenBank/DDBJ whole genome shotgun (WGS) entry which is preliminary data.</text>
</comment>
<dbReference type="Gene3D" id="1.25.40.10">
    <property type="entry name" value="Tetratricopeptide repeat domain"/>
    <property type="match status" value="1"/>
</dbReference>
<dbReference type="InterPro" id="IPR011990">
    <property type="entry name" value="TPR-like_helical_dom_sf"/>
</dbReference>
<name>A0ABV9ND06_9PROT</name>
<dbReference type="EMBL" id="JBHSGQ010000005">
    <property type="protein sequence ID" value="MFC4725725.1"/>
    <property type="molecule type" value="Genomic_DNA"/>
</dbReference>
<evidence type="ECO:0000313" key="2">
    <source>
        <dbReference type="EMBL" id="MFC4725725.1"/>
    </source>
</evidence>
<dbReference type="Proteomes" id="UP001596024">
    <property type="component" value="Unassembled WGS sequence"/>
</dbReference>
<dbReference type="RefSeq" id="WP_382436854.1">
    <property type="nucleotide sequence ID" value="NZ_JBHSGQ010000005.1"/>
</dbReference>
<dbReference type="InterPro" id="IPR006597">
    <property type="entry name" value="Sel1-like"/>
</dbReference>
<organism evidence="2 3">
    <name type="scientific">Glycocaulis abyssi</name>
    <dbReference type="NCBI Taxonomy" id="1433403"/>
    <lineage>
        <taxon>Bacteria</taxon>
        <taxon>Pseudomonadati</taxon>
        <taxon>Pseudomonadota</taxon>
        <taxon>Alphaproteobacteria</taxon>
        <taxon>Maricaulales</taxon>
        <taxon>Maricaulaceae</taxon>
        <taxon>Glycocaulis</taxon>
    </lineage>
</organism>
<proteinExistence type="predicted"/>
<evidence type="ECO:0000313" key="3">
    <source>
        <dbReference type="Proteomes" id="UP001596024"/>
    </source>
</evidence>
<feature type="region of interest" description="Disordered" evidence="1">
    <location>
        <begin position="41"/>
        <end position="66"/>
    </location>
</feature>
<dbReference type="SUPFAM" id="SSF81901">
    <property type="entry name" value="HCP-like"/>
    <property type="match status" value="2"/>
</dbReference>
<sequence>MEPSLRSGGGGAGLWGAALGALGALSLAVSLAVAQEPALPPGLAEEAERDRSGEAIEERSPSDQAMARASAAYVTGDYLSARVHAERAAAAGEPRGATLAGHILLHGLSGTADEAGAVRWLRRAAEHDDIDALVILASLASERRGGLEPFHAREFLSQAAETGDARGAYEFGTFLRDTGDPGLSHLALDWLRLAAEAGMPRAMAAYAAALDDWVHGPGDPSLARPWYIRAGEAGDAPSAAIAGVMLITGEGGPADEEAGRTLLRHAAEMGLPAAMGDYALLLMQEAEGRGGDYQQAAAWARRGAEAGDAQAQFLYAGALATGRGVLRNMEQAYVWVRRAGYPRDNSLEDDPQRDRLEAQLEELFTHDTLTRLEAEAISGMADRYRLNPAGD</sequence>
<keyword evidence="3" id="KW-1185">Reference proteome</keyword>
<gene>
    <name evidence="2" type="ORF">ACFPB0_10525</name>
</gene>
<dbReference type="PANTHER" id="PTHR11102:SF160">
    <property type="entry name" value="ERAD-ASSOCIATED E3 UBIQUITIN-PROTEIN LIGASE COMPONENT HRD3"/>
    <property type="match status" value="1"/>
</dbReference>
<dbReference type="SMART" id="SM00671">
    <property type="entry name" value="SEL1"/>
    <property type="match status" value="6"/>
</dbReference>
<accession>A0ABV9ND06</accession>
<dbReference type="PANTHER" id="PTHR11102">
    <property type="entry name" value="SEL-1-LIKE PROTEIN"/>
    <property type="match status" value="1"/>
</dbReference>
<dbReference type="Pfam" id="PF08238">
    <property type="entry name" value="Sel1"/>
    <property type="match status" value="6"/>
</dbReference>
<reference evidence="3" key="1">
    <citation type="journal article" date="2019" name="Int. J. Syst. Evol. Microbiol.">
        <title>The Global Catalogue of Microorganisms (GCM) 10K type strain sequencing project: providing services to taxonomists for standard genome sequencing and annotation.</title>
        <authorList>
            <consortium name="The Broad Institute Genomics Platform"/>
            <consortium name="The Broad Institute Genome Sequencing Center for Infectious Disease"/>
            <person name="Wu L."/>
            <person name="Ma J."/>
        </authorList>
    </citation>
    <scope>NUCLEOTIDE SEQUENCE [LARGE SCALE GENOMIC DNA]</scope>
    <source>
        <strain evidence="3">CCUG 62981</strain>
    </source>
</reference>
<dbReference type="InterPro" id="IPR050767">
    <property type="entry name" value="Sel1_AlgK"/>
</dbReference>
<protein>
    <submittedName>
        <fullName evidence="2">Tetratricopeptide repeat protein</fullName>
    </submittedName>
</protein>